<dbReference type="Proteomes" id="UP001497535">
    <property type="component" value="Unassembled WGS sequence"/>
</dbReference>
<keyword evidence="2" id="KW-1185">Reference proteome</keyword>
<evidence type="ECO:0000313" key="1">
    <source>
        <dbReference type="EMBL" id="CAK5070125.1"/>
    </source>
</evidence>
<dbReference type="EMBL" id="CAVMJV010000021">
    <property type="protein sequence ID" value="CAK5070125.1"/>
    <property type="molecule type" value="Genomic_DNA"/>
</dbReference>
<protein>
    <submittedName>
        <fullName evidence="1">Uncharacterized protein</fullName>
    </submittedName>
</protein>
<proteinExistence type="predicted"/>
<gene>
    <name evidence="1" type="ORF">MENTE1834_LOCUS18545</name>
</gene>
<name>A0ACB0YZ28_MELEN</name>
<reference evidence="1" key="1">
    <citation type="submission" date="2023-11" db="EMBL/GenBank/DDBJ databases">
        <authorList>
            <person name="Poullet M."/>
        </authorList>
    </citation>
    <scope>NUCLEOTIDE SEQUENCE</scope>
    <source>
        <strain evidence="1">E1834</strain>
    </source>
</reference>
<accession>A0ACB0YZ28</accession>
<sequence length="136" mass="14719">MLIGTSSVHSFNRVFHFSTKSTGSWSSHLSLFSHNDCIKIFKGRINGVIKPKGSKCDAIKARISLLVSIGVAGNGFIFISNESESVFQLRPRIFCEGPFNLFVSGIGSIASLELLANSCSSIFAFSKSSFTAITLF</sequence>
<evidence type="ECO:0000313" key="2">
    <source>
        <dbReference type="Proteomes" id="UP001497535"/>
    </source>
</evidence>
<organism evidence="1 2">
    <name type="scientific">Meloidogyne enterolobii</name>
    <name type="common">Root-knot nematode worm</name>
    <name type="synonym">Meloidogyne mayaguensis</name>
    <dbReference type="NCBI Taxonomy" id="390850"/>
    <lineage>
        <taxon>Eukaryota</taxon>
        <taxon>Metazoa</taxon>
        <taxon>Ecdysozoa</taxon>
        <taxon>Nematoda</taxon>
        <taxon>Chromadorea</taxon>
        <taxon>Rhabditida</taxon>
        <taxon>Tylenchina</taxon>
        <taxon>Tylenchomorpha</taxon>
        <taxon>Tylenchoidea</taxon>
        <taxon>Meloidogynidae</taxon>
        <taxon>Meloidogyninae</taxon>
        <taxon>Meloidogyne</taxon>
    </lineage>
</organism>
<comment type="caution">
    <text evidence="1">The sequence shown here is derived from an EMBL/GenBank/DDBJ whole genome shotgun (WGS) entry which is preliminary data.</text>
</comment>